<dbReference type="PANTHER" id="PTHR21439">
    <property type="entry name" value="OXIDORED-NITRO DOMAIN-CONTAINING PROTEIN"/>
    <property type="match status" value="1"/>
</dbReference>
<dbReference type="Pfam" id="PF10188">
    <property type="entry name" value="Oscp1"/>
    <property type="match status" value="1"/>
</dbReference>
<reference evidence="1 2" key="1">
    <citation type="journal article" date="2018" name="PLoS ONE">
        <title>The draft genome of Kipferlia bialata reveals reductive genome evolution in fornicate parasites.</title>
        <authorList>
            <person name="Tanifuji G."/>
            <person name="Takabayashi S."/>
            <person name="Kume K."/>
            <person name="Takagi M."/>
            <person name="Nakayama T."/>
            <person name="Kamikawa R."/>
            <person name="Inagaki Y."/>
            <person name="Hashimoto T."/>
        </authorList>
    </citation>
    <scope>NUCLEOTIDE SEQUENCE [LARGE SCALE GENOMIC DNA]</scope>
    <source>
        <strain evidence="1">NY0173</strain>
    </source>
</reference>
<gene>
    <name evidence="1" type="ORF">KIPB_014037</name>
</gene>
<organism evidence="1 2">
    <name type="scientific">Kipferlia bialata</name>
    <dbReference type="NCBI Taxonomy" id="797122"/>
    <lineage>
        <taxon>Eukaryota</taxon>
        <taxon>Metamonada</taxon>
        <taxon>Carpediemonas-like organisms</taxon>
        <taxon>Kipferlia</taxon>
    </lineage>
</organism>
<accession>A0A9K3GQ18</accession>
<dbReference type="GO" id="GO:0005737">
    <property type="term" value="C:cytoplasm"/>
    <property type="evidence" value="ECO:0007669"/>
    <property type="project" value="TreeGrafter"/>
</dbReference>
<dbReference type="InterPro" id="IPR019332">
    <property type="entry name" value="OSCP1"/>
</dbReference>
<name>A0A9K3GQ18_9EUKA</name>
<evidence type="ECO:0000313" key="1">
    <source>
        <dbReference type="EMBL" id="GIQ91003.1"/>
    </source>
</evidence>
<comment type="caution">
    <text evidence="1">The sequence shown here is derived from an EMBL/GenBank/DDBJ whole genome shotgun (WGS) entry which is preliminary data.</text>
</comment>
<dbReference type="GO" id="GO:0005886">
    <property type="term" value="C:plasma membrane"/>
    <property type="evidence" value="ECO:0007669"/>
    <property type="project" value="TreeGrafter"/>
</dbReference>
<dbReference type="Proteomes" id="UP000265618">
    <property type="component" value="Unassembled WGS sequence"/>
</dbReference>
<dbReference type="EMBL" id="BDIP01006993">
    <property type="protein sequence ID" value="GIQ91003.1"/>
    <property type="molecule type" value="Genomic_DNA"/>
</dbReference>
<evidence type="ECO:0000313" key="2">
    <source>
        <dbReference type="Proteomes" id="UP000265618"/>
    </source>
</evidence>
<dbReference type="AlphaFoldDB" id="A0A9K3GQ18"/>
<keyword evidence="2" id="KW-1185">Reference proteome</keyword>
<feature type="non-terminal residue" evidence="1">
    <location>
        <position position="1"/>
    </location>
</feature>
<sequence>MRPQRCMTFHTLEPILNRVLGGTVMRMTPGSLSKLYQLALAALKQQLVGLSHPSQVLTVTNRHLHTLCQSLPLSRSAAAMVVETRAQLGNVFASLTPYDAASLHRSLLTALQQHKVKVYAFLQASMQHDDGVYVMPWVYRPGRDTDTEMTPVLPGTGIIRSSSGVSKVSFPHPYPAAR</sequence>
<protein>
    <submittedName>
        <fullName evidence="1">Organic solute carrier protein 1</fullName>
    </submittedName>
</protein>
<dbReference type="PANTHER" id="PTHR21439:SF0">
    <property type="entry name" value="PROTEIN OSCP1"/>
    <property type="match status" value="1"/>
</dbReference>
<proteinExistence type="predicted"/>